<dbReference type="EMBL" id="JAAAJA010000904">
    <property type="protein sequence ID" value="KAG0248881.1"/>
    <property type="molecule type" value="Genomic_DNA"/>
</dbReference>
<proteinExistence type="predicted"/>
<feature type="compositionally biased region" description="Polar residues" evidence="1">
    <location>
        <begin position="191"/>
        <end position="200"/>
    </location>
</feature>
<evidence type="ECO:0000313" key="3">
    <source>
        <dbReference type="Proteomes" id="UP000726737"/>
    </source>
</evidence>
<sequence>MAIAYSPVSQQSSPTVSRRGSGDLENHGGDDTLEKPFRMSLPQRQLTGLLIFIWMMCLWITLKVMNSEAVLPDLLSRIMETIAVLGPDQCHLSIVDHGSTDSTPVMLATFREFLKSYNRGDLWPFAEEDVKLGQVMEVDDSKNQVQDQSDEKSHNRQRLSYTLTTQAATESSDSEDSKSRARNLALRPLLENTSAGGTSNKENHAGTEGKDGELLFDTVIMLEPVVACTEDILELVFQSRLQNADLTCGMDLGFTPDAMESRAVLKDAESKQGVYDSSITRDILGLELHTDPKRLKQFSTDTETQSRFRDRLPIQVQSCWSGAVVLQASSALSLLSLGHTSQDLQQPELSVEQQPSTNDQCGVQDDRARLCQGLWQQDASQPRDARIVVVPTVQLTRTPKDYTLHGLFNSWGLWPNTEKRYRDELEAKFMAMNHQSMYGYKPSTGSYGYISKTQQKETKVSVDFSTEISLDDDSNDNGVDVMAIPEPVLPLLKDRLKMIRAVFGILDIQSALQHKWDTERIGNWRQRTESAAEC</sequence>
<dbReference type="PANTHER" id="PTHR34144">
    <property type="entry name" value="CHROMOSOME 8, WHOLE GENOME SHOTGUN SEQUENCE"/>
    <property type="match status" value="1"/>
</dbReference>
<name>A0A9P6PKL8_9FUNG</name>
<organism evidence="2 3">
    <name type="scientific">Mortierella polycephala</name>
    <dbReference type="NCBI Taxonomy" id="41804"/>
    <lineage>
        <taxon>Eukaryota</taxon>
        <taxon>Fungi</taxon>
        <taxon>Fungi incertae sedis</taxon>
        <taxon>Mucoromycota</taxon>
        <taxon>Mortierellomycotina</taxon>
        <taxon>Mortierellomycetes</taxon>
        <taxon>Mortierellales</taxon>
        <taxon>Mortierellaceae</taxon>
        <taxon>Mortierella</taxon>
    </lineage>
</organism>
<evidence type="ECO:0000256" key="1">
    <source>
        <dbReference type="SAM" id="MobiDB-lite"/>
    </source>
</evidence>
<dbReference type="OrthoDB" id="262547at2759"/>
<accession>A0A9P6PKL8</accession>
<dbReference type="Pfam" id="PF11735">
    <property type="entry name" value="CAP59_mtransfer"/>
    <property type="match status" value="1"/>
</dbReference>
<feature type="compositionally biased region" description="Polar residues" evidence="1">
    <location>
        <begin position="158"/>
        <end position="171"/>
    </location>
</feature>
<reference evidence="2" key="1">
    <citation type="journal article" date="2020" name="Fungal Divers.">
        <title>Resolving the Mortierellaceae phylogeny through synthesis of multi-gene phylogenetics and phylogenomics.</title>
        <authorList>
            <person name="Vandepol N."/>
            <person name="Liber J."/>
            <person name="Desiro A."/>
            <person name="Na H."/>
            <person name="Kennedy M."/>
            <person name="Barry K."/>
            <person name="Grigoriev I.V."/>
            <person name="Miller A.N."/>
            <person name="O'Donnell K."/>
            <person name="Stajich J.E."/>
            <person name="Bonito G."/>
        </authorList>
    </citation>
    <scope>NUCLEOTIDE SEQUENCE</scope>
    <source>
        <strain evidence="2">KOD948</strain>
    </source>
</reference>
<feature type="compositionally biased region" description="Low complexity" evidence="1">
    <location>
        <begin position="1"/>
        <end position="19"/>
    </location>
</feature>
<feature type="region of interest" description="Disordered" evidence="1">
    <location>
        <begin position="140"/>
        <end position="209"/>
    </location>
</feature>
<dbReference type="Proteomes" id="UP000726737">
    <property type="component" value="Unassembled WGS sequence"/>
</dbReference>
<feature type="region of interest" description="Disordered" evidence="1">
    <location>
        <begin position="1"/>
        <end position="36"/>
    </location>
</feature>
<protein>
    <submittedName>
        <fullName evidence="2">Capsular associated protein</fullName>
    </submittedName>
</protein>
<feature type="compositionally biased region" description="Basic and acidic residues" evidence="1">
    <location>
        <begin position="20"/>
        <end position="36"/>
    </location>
</feature>
<comment type="caution">
    <text evidence="2">The sequence shown here is derived from an EMBL/GenBank/DDBJ whole genome shotgun (WGS) entry which is preliminary data.</text>
</comment>
<gene>
    <name evidence="2" type="primary">CAP59</name>
    <name evidence="2" type="ORF">BG011_009818</name>
</gene>
<dbReference type="AlphaFoldDB" id="A0A9P6PKL8"/>
<keyword evidence="3" id="KW-1185">Reference proteome</keyword>
<dbReference type="PANTHER" id="PTHR34144:SF7">
    <property type="entry name" value="EXPORT PROTEIN (CAP59), PUTATIVE (AFU_ORTHOLOGUE AFUA_7G05020)-RELATED"/>
    <property type="match status" value="1"/>
</dbReference>
<evidence type="ECO:0000313" key="2">
    <source>
        <dbReference type="EMBL" id="KAG0248881.1"/>
    </source>
</evidence>
<dbReference type="InterPro" id="IPR021047">
    <property type="entry name" value="Mannosyltransferase_CMT1"/>
</dbReference>